<evidence type="ECO:0000313" key="3">
    <source>
        <dbReference type="Proteomes" id="UP000298513"/>
    </source>
</evidence>
<dbReference type="EMBL" id="SRRU01000001">
    <property type="protein sequence ID" value="TGN87223.1"/>
    <property type="molecule type" value="Genomic_DNA"/>
</dbReference>
<proteinExistence type="predicted"/>
<sequence>MIRPEREAAVRRLMEAVPVGVPPELPGEAVRRGARLLRLRRAGRRLLWLVLCAAAAAFLTWAALTRPWAEPPSLTTPPVSGWQAGMSLTCRAPA</sequence>
<organism evidence="2 3">
    <name type="scientific">Streptomyces griseoluteus</name>
    <dbReference type="NCBI Taxonomy" id="29306"/>
    <lineage>
        <taxon>Bacteria</taxon>
        <taxon>Bacillati</taxon>
        <taxon>Actinomycetota</taxon>
        <taxon>Actinomycetes</taxon>
        <taxon>Kitasatosporales</taxon>
        <taxon>Streptomycetaceae</taxon>
        <taxon>Streptomyces</taxon>
    </lineage>
</organism>
<dbReference type="Proteomes" id="UP000298513">
    <property type="component" value="Unassembled WGS sequence"/>
</dbReference>
<evidence type="ECO:0000313" key="2">
    <source>
        <dbReference type="EMBL" id="TGN87223.1"/>
    </source>
</evidence>
<dbReference type="GeneID" id="91532058"/>
<feature type="transmembrane region" description="Helical" evidence="1">
    <location>
        <begin position="46"/>
        <end position="64"/>
    </location>
</feature>
<comment type="caution">
    <text evidence="2">The sequence shown here is derived from an EMBL/GenBank/DDBJ whole genome shotgun (WGS) entry which is preliminary data.</text>
</comment>
<protein>
    <submittedName>
        <fullName evidence="2">Uncharacterized protein</fullName>
    </submittedName>
</protein>
<keyword evidence="1" id="KW-0472">Membrane</keyword>
<reference evidence="2 3" key="1">
    <citation type="submission" date="2019-04" db="EMBL/GenBank/DDBJ databases">
        <title>Streptomyces sp. nov. Bv016 isolated from bark of Buahinia variegata.</title>
        <authorList>
            <person name="Kanchanasin P."/>
            <person name="Tanasupawat S."/>
            <person name="Yuki M."/>
            <person name="Kudo T."/>
        </authorList>
    </citation>
    <scope>NUCLEOTIDE SEQUENCE [LARGE SCALE GENOMIC DNA]</scope>
    <source>
        <strain evidence="2 3">JCM 4765</strain>
    </source>
</reference>
<accession>A0A4Z1DRS1</accession>
<dbReference type="AlphaFoldDB" id="A0A4Z1DRS1"/>
<gene>
    <name evidence="2" type="ORF">E5082_02045</name>
</gene>
<keyword evidence="1" id="KW-0812">Transmembrane</keyword>
<dbReference type="RefSeq" id="WP_135789567.1">
    <property type="nucleotide sequence ID" value="NZ_BNBQ01000006.1"/>
</dbReference>
<keyword evidence="1" id="KW-1133">Transmembrane helix</keyword>
<evidence type="ECO:0000256" key="1">
    <source>
        <dbReference type="SAM" id="Phobius"/>
    </source>
</evidence>
<name>A0A4Z1DRS1_STRGP</name>
<keyword evidence="3" id="KW-1185">Reference proteome</keyword>